<accession>A0ABX7BGI6</accession>
<dbReference type="Proteomes" id="UP000595197">
    <property type="component" value="Chromosome"/>
</dbReference>
<name>A0ABX7BGI6_9PROT</name>
<evidence type="ECO:0008006" key="4">
    <source>
        <dbReference type="Google" id="ProtNLM"/>
    </source>
</evidence>
<protein>
    <recommendedName>
        <fullName evidence="4">Outer membrane surface antigen</fullName>
    </recommendedName>
</protein>
<feature type="region of interest" description="Disordered" evidence="1">
    <location>
        <begin position="1"/>
        <end position="22"/>
    </location>
</feature>
<evidence type="ECO:0000313" key="2">
    <source>
        <dbReference type="EMBL" id="QQP91562.1"/>
    </source>
</evidence>
<dbReference type="EMBL" id="CP067420">
    <property type="protein sequence ID" value="QQP91562.1"/>
    <property type="molecule type" value="Genomic_DNA"/>
</dbReference>
<keyword evidence="3" id="KW-1185">Reference proteome</keyword>
<evidence type="ECO:0000313" key="3">
    <source>
        <dbReference type="Proteomes" id="UP000595197"/>
    </source>
</evidence>
<sequence length="275" mass="28290">MKTGTGSDSSISRRTPFKSPHRPLAGAALAGALLMTGCAVEQMTDQAYSAVQRTGVFDRVAERTGINALFDEAAARYAEAMATDERPLDTVGVPLPTLASGIVTGPRPPDLVREALTEIAAEHGPAVARRMMIAMATGGATMVTGLPSMADGAISAHDKLMAAQAAQAEVDAAYAASEATRAATALVPDEDRPREAAALLRLVEEAAGSKLAWSNPATGASGVVSIGAAETSKGDDGRSPAVTCRTVIREYSHGAVSRGGVGTICREHGVWYDLS</sequence>
<dbReference type="RefSeq" id="WP_201079609.1">
    <property type="nucleotide sequence ID" value="NZ_CP067420.1"/>
</dbReference>
<proteinExistence type="predicted"/>
<gene>
    <name evidence="2" type="ORF">IGS68_10290</name>
</gene>
<evidence type="ECO:0000256" key="1">
    <source>
        <dbReference type="SAM" id="MobiDB-lite"/>
    </source>
</evidence>
<organism evidence="2 3">
    <name type="scientific">Skermanella cutis</name>
    <dbReference type="NCBI Taxonomy" id="2775420"/>
    <lineage>
        <taxon>Bacteria</taxon>
        <taxon>Pseudomonadati</taxon>
        <taxon>Pseudomonadota</taxon>
        <taxon>Alphaproteobacteria</taxon>
        <taxon>Rhodospirillales</taxon>
        <taxon>Azospirillaceae</taxon>
        <taxon>Skermanella</taxon>
    </lineage>
</organism>
<reference evidence="2" key="1">
    <citation type="submission" date="2021-02" db="EMBL/GenBank/DDBJ databases">
        <title>Skermanella TT6 skin isolate.</title>
        <authorList>
            <person name="Lee K."/>
            <person name="Ganzorig M."/>
        </authorList>
    </citation>
    <scope>NUCLEOTIDE SEQUENCE</scope>
    <source>
        <strain evidence="2">TT6</strain>
    </source>
</reference>
<feature type="compositionally biased region" description="Polar residues" evidence="1">
    <location>
        <begin position="1"/>
        <end position="13"/>
    </location>
</feature>